<organism evidence="1 2">
    <name type="scientific">Lactobacillus johnsonii</name>
    <dbReference type="NCBI Taxonomy" id="33959"/>
    <lineage>
        <taxon>Bacteria</taxon>
        <taxon>Bacillati</taxon>
        <taxon>Bacillota</taxon>
        <taxon>Bacilli</taxon>
        <taxon>Lactobacillales</taxon>
        <taxon>Lactobacillaceae</taxon>
        <taxon>Lactobacillus</taxon>
    </lineage>
</organism>
<gene>
    <name evidence="1" type="ORF">A3Q24_00415</name>
</gene>
<accession>A0A267MCN0</accession>
<protein>
    <submittedName>
        <fullName evidence="1">Uncharacterized protein</fullName>
    </submittedName>
</protein>
<comment type="caution">
    <text evidence="1">The sequence shown here is derived from an EMBL/GenBank/DDBJ whole genome shotgun (WGS) entry which is preliminary data.</text>
</comment>
<name>A0A267MCN0_LACJH</name>
<dbReference type="RefSeq" id="WP_095182432.1">
    <property type="nucleotide sequence ID" value="NZ_NIBC01000015.1"/>
</dbReference>
<evidence type="ECO:0000313" key="2">
    <source>
        <dbReference type="Proteomes" id="UP000216008"/>
    </source>
</evidence>
<reference evidence="1 2" key="1">
    <citation type="submission" date="2017-05" db="EMBL/GenBank/DDBJ databases">
        <title>Lactobacillus johnsonii from commercial turkeys.</title>
        <authorList>
            <person name="Johnson T.J."/>
            <person name="Youmans B."/>
        </authorList>
    </citation>
    <scope>NUCLEOTIDE SEQUENCE [LARGE SCALE GENOMIC DNA]</scope>
    <source>
        <strain evidence="1 2">UMNLJ114</strain>
    </source>
</reference>
<proteinExistence type="predicted"/>
<dbReference type="EMBL" id="NIBD01000002">
    <property type="protein sequence ID" value="PAB57341.1"/>
    <property type="molecule type" value="Genomic_DNA"/>
</dbReference>
<evidence type="ECO:0000313" key="1">
    <source>
        <dbReference type="EMBL" id="PAB57341.1"/>
    </source>
</evidence>
<dbReference type="Proteomes" id="UP000216008">
    <property type="component" value="Unassembled WGS sequence"/>
</dbReference>
<dbReference type="AlphaFoldDB" id="A0A267MCN0"/>
<sequence>MIQKKDDFALVLPLKNDQAIMWLVGWKDGERDFEVNTTNDFDPNKLKQEKVILMPRLKETGLDIYDDFEK</sequence>